<dbReference type="Proteomes" id="UP000002296">
    <property type="component" value="Unassembled WGS sequence"/>
</dbReference>
<dbReference type="AlphaFoldDB" id="Q4CRM8"/>
<dbReference type="GeneID" id="3534331"/>
<dbReference type="EMBL" id="AAHK01002253">
    <property type="protein sequence ID" value="EAN82929.1"/>
    <property type="molecule type" value="Genomic_DNA"/>
</dbReference>
<reference evidence="1 2" key="1">
    <citation type="journal article" date="2005" name="Science">
        <title>The genome sequence of Trypanosoma cruzi, etiologic agent of Chagas disease.</title>
        <authorList>
            <person name="El-Sayed N.M."/>
            <person name="Myler P.J."/>
            <person name="Bartholomeu D.C."/>
            <person name="Nilsson D."/>
            <person name="Aggarwal G."/>
            <person name="Tran A.N."/>
            <person name="Ghedin E."/>
            <person name="Worthey E.A."/>
            <person name="Delcher A.L."/>
            <person name="Blandin G."/>
            <person name="Westenberger S.J."/>
            <person name="Caler E."/>
            <person name="Cerqueira G.C."/>
            <person name="Branche C."/>
            <person name="Haas B."/>
            <person name="Anupama A."/>
            <person name="Arner E."/>
            <person name="Aslund L."/>
            <person name="Attipoe P."/>
            <person name="Bontempi E."/>
            <person name="Bringaud F."/>
            <person name="Burton P."/>
            <person name="Cadag E."/>
            <person name="Campbell D.A."/>
            <person name="Carrington M."/>
            <person name="Crabtree J."/>
            <person name="Darban H."/>
            <person name="da Silveira J.F."/>
            <person name="de Jong P."/>
            <person name="Edwards K."/>
            <person name="Englund P.T."/>
            <person name="Fazelina G."/>
            <person name="Feldblyum T."/>
            <person name="Ferella M."/>
            <person name="Frasch A.C."/>
            <person name="Gull K."/>
            <person name="Horn D."/>
            <person name="Hou L."/>
            <person name="Huang Y."/>
            <person name="Kindlund E."/>
            <person name="Klingbeil M."/>
            <person name="Kluge S."/>
            <person name="Koo H."/>
            <person name="Lacerda D."/>
            <person name="Levin M.J."/>
            <person name="Lorenzi H."/>
            <person name="Louie T."/>
            <person name="Machado C.R."/>
            <person name="McCulloch R."/>
            <person name="McKenna A."/>
            <person name="Mizuno Y."/>
            <person name="Mottram J.C."/>
            <person name="Nelson S."/>
            <person name="Ochaya S."/>
            <person name="Osoegawa K."/>
            <person name="Pai G."/>
            <person name="Parsons M."/>
            <person name="Pentony M."/>
            <person name="Pettersson U."/>
            <person name="Pop M."/>
            <person name="Ramirez J.L."/>
            <person name="Rinta J."/>
            <person name="Robertson L."/>
            <person name="Salzberg S.L."/>
            <person name="Sanchez D.O."/>
            <person name="Seyler A."/>
            <person name="Sharma R."/>
            <person name="Shetty J."/>
            <person name="Simpson A.J."/>
            <person name="Sisk E."/>
            <person name="Tammi M.T."/>
            <person name="Tarleton R."/>
            <person name="Teixeira S."/>
            <person name="Van Aken S."/>
            <person name="Vogt C."/>
            <person name="Ward P.N."/>
            <person name="Wickstead B."/>
            <person name="Wortman J."/>
            <person name="White O."/>
            <person name="Fraser C.M."/>
            <person name="Stuart K.D."/>
            <person name="Andersson B."/>
        </authorList>
    </citation>
    <scope>NUCLEOTIDE SEQUENCE [LARGE SCALE GENOMIC DNA]</scope>
    <source>
        <strain evidence="1 2">CL Brener</strain>
    </source>
</reference>
<protein>
    <submittedName>
        <fullName evidence="1">Uncharacterized protein</fullName>
    </submittedName>
</protein>
<evidence type="ECO:0000313" key="1">
    <source>
        <dbReference type="EMBL" id="EAN82929.1"/>
    </source>
</evidence>
<dbReference type="OMA" id="WDAGNIR"/>
<sequence length="124" mass="14048">MPHAAPKTDGRNTVGLRAGKTPVKICLEPTPLRMAPLVPKCMVQHERELPCRPHAEKDITATVDGEFVVPLRFHDVLLERRLGSKLSRRRCVTVRFVPVMWDAGNIRRLKFEKLTSANSCFSFV</sequence>
<name>Q4CRM8_TRYCC</name>
<organism evidence="1 2">
    <name type="scientific">Trypanosoma cruzi (strain CL Brener)</name>
    <dbReference type="NCBI Taxonomy" id="353153"/>
    <lineage>
        <taxon>Eukaryota</taxon>
        <taxon>Discoba</taxon>
        <taxon>Euglenozoa</taxon>
        <taxon>Kinetoplastea</taxon>
        <taxon>Metakinetoplastina</taxon>
        <taxon>Trypanosomatida</taxon>
        <taxon>Trypanosomatidae</taxon>
        <taxon>Trypanosoma</taxon>
        <taxon>Schizotrypanum</taxon>
    </lineage>
</organism>
<dbReference type="KEGG" id="tcr:503747.20"/>
<gene>
    <name evidence="1" type="ORF">Tc00.1047053503747.20</name>
</gene>
<dbReference type="RefSeq" id="XP_804780.1">
    <property type="nucleotide sequence ID" value="XM_799687.1"/>
</dbReference>
<dbReference type="InParanoid" id="Q4CRM8"/>
<evidence type="ECO:0000313" key="2">
    <source>
        <dbReference type="Proteomes" id="UP000002296"/>
    </source>
</evidence>
<keyword evidence="2" id="KW-1185">Reference proteome</keyword>
<accession>Q4CRM8</accession>
<dbReference type="PaxDb" id="353153-Q4CRM8"/>
<comment type="caution">
    <text evidence="1">The sequence shown here is derived from an EMBL/GenBank/DDBJ whole genome shotgun (WGS) entry which is preliminary data.</text>
</comment>
<proteinExistence type="predicted"/>